<reference evidence="2" key="1">
    <citation type="journal article" date="2013" name="Genome Biol.">
        <title>Reference genomes and transcriptomes of Nicotiana sylvestris and Nicotiana tomentosiformis.</title>
        <authorList>
            <person name="Sierro N."/>
            <person name="Battey J.N."/>
            <person name="Ouadi S."/>
            <person name="Bovet L."/>
            <person name="Goepfert S."/>
            <person name="Bakaher N."/>
            <person name="Peitsch M.C."/>
            <person name="Ivanov N.V."/>
        </authorList>
    </citation>
    <scope>NUCLEOTIDE SEQUENCE [LARGE SCALE GENOMIC DNA]</scope>
</reference>
<dbReference type="OrthoDB" id="1305682at2759"/>
<evidence type="ECO:0000313" key="3">
    <source>
        <dbReference type="RefSeq" id="XP_009778048.1"/>
    </source>
</evidence>
<dbReference type="PANTHER" id="PTHR37610">
    <property type="entry name" value="CCHC-TYPE DOMAIN-CONTAINING PROTEIN"/>
    <property type="match status" value="1"/>
</dbReference>
<name>A0A1U7WHC8_NICSY</name>
<dbReference type="eggNOG" id="KOG0017">
    <property type="taxonomic scope" value="Eukaryota"/>
</dbReference>
<evidence type="ECO:0000259" key="1">
    <source>
        <dbReference type="Pfam" id="PF14244"/>
    </source>
</evidence>
<organism evidence="2 3">
    <name type="scientific">Nicotiana sylvestris</name>
    <name type="common">Wood tobacco</name>
    <name type="synonym">South American tobacco</name>
    <dbReference type="NCBI Taxonomy" id="4096"/>
    <lineage>
        <taxon>Eukaryota</taxon>
        <taxon>Viridiplantae</taxon>
        <taxon>Streptophyta</taxon>
        <taxon>Embryophyta</taxon>
        <taxon>Tracheophyta</taxon>
        <taxon>Spermatophyta</taxon>
        <taxon>Magnoliopsida</taxon>
        <taxon>eudicotyledons</taxon>
        <taxon>Gunneridae</taxon>
        <taxon>Pentapetalae</taxon>
        <taxon>asterids</taxon>
        <taxon>lamiids</taxon>
        <taxon>Solanales</taxon>
        <taxon>Solanaceae</taxon>
        <taxon>Nicotianoideae</taxon>
        <taxon>Nicotianeae</taxon>
        <taxon>Nicotiana</taxon>
    </lineage>
</organism>
<dbReference type="RefSeq" id="XP_009778048.1">
    <property type="nucleotide sequence ID" value="XM_009779746.1"/>
</dbReference>
<keyword evidence="2" id="KW-1185">Reference proteome</keyword>
<gene>
    <name evidence="3" type="primary">LOC104227499</name>
</gene>
<feature type="domain" description="Retrotransposon Copia-like N-terminal" evidence="1">
    <location>
        <begin position="18"/>
        <end position="64"/>
    </location>
</feature>
<sequence>MSNIDTFSPDPTSPLFFHSSDIPGISLVPVPFSDSSFGGWKRKMIVALSAKNKIAFVDGTCPRPTTTVVEQKLWDRCNNMVISWLTASLSPEIAESVQYSETAQSIWVQLQTRYGTANRTKIFELKRELAHTSQGPLDIASYFSKLKGLWDELGVVCTNHGQRCTCAAKPGIIQEDEENRLFQFLMGINETYMGVRSNLLMMQPPPSLDNAYNILLNDEKQRQVQSISQFNHDSMSFNVNTNNTPGFPFGVSQNFEVNQAAVPNHPPLRQYTQRVNFDQNKGSMFCKYCKKFGHLVDKCYKLYGYPQGPKFNKGKKAAAHATTGVQLNPSEGHTSDLVGNFTENLQSVLNVDGQRSVISGLSKQQYDQLITLLQQTQLGDSNAHSPNLMCSANFAGASDHMTSNKNLLFNITPLAIPYLVTLPNGYKVKAPSLKMPLDLGKEETGLYKFTWVPPSHSPSTSCSIVPVCSLSDSCKLVSSSNSETVVLSSNVNSSICNNADVNDMSFIWDVVFHKTCFPFATPSNSTTISTTFPFPPPIIPSPDDQDPGTSISVPAGLSVLSPASNSPPLEPVQAEASFPSASTLNFDPCILPSHNLILGDLLDNTTLLLTSRTM</sequence>
<dbReference type="InterPro" id="IPR029472">
    <property type="entry name" value="Copia-like_N"/>
</dbReference>
<dbReference type="Pfam" id="PF14244">
    <property type="entry name" value="Retrotran_gag_3"/>
    <property type="match status" value="1"/>
</dbReference>
<proteinExistence type="predicted"/>
<protein>
    <submittedName>
        <fullName evidence="3">Uncharacterized protein LOC104227499</fullName>
    </submittedName>
</protein>
<dbReference type="PANTHER" id="PTHR37610:SF6">
    <property type="entry name" value="GAG-POLYPEPTIDE OF LTR COPIA-TYPE-RELATED"/>
    <property type="match status" value="1"/>
</dbReference>
<dbReference type="Proteomes" id="UP000189701">
    <property type="component" value="Unplaced"/>
</dbReference>
<evidence type="ECO:0000313" key="2">
    <source>
        <dbReference type="Proteomes" id="UP000189701"/>
    </source>
</evidence>
<dbReference type="STRING" id="4096.A0A1U7WHC8"/>
<dbReference type="AlphaFoldDB" id="A0A1U7WHC8"/>
<reference evidence="3" key="2">
    <citation type="submission" date="2025-08" db="UniProtKB">
        <authorList>
            <consortium name="RefSeq"/>
        </authorList>
    </citation>
    <scope>IDENTIFICATION</scope>
    <source>
        <tissue evidence="3">Leaf</tissue>
    </source>
</reference>
<accession>A0A1U7WHC8</accession>